<keyword evidence="2" id="KW-1133">Transmembrane helix</keyword>
<dbReference type="eggNOG" id="ENOG5030TKT">
    <property type="taxonomic scope" value="Bacteria"/>
</dbReference>
<feature type="transmembrane region" description="Helical" evidence="2">
    <location>
        <begin position="20"/>
        <end position="42"/>
    </location>
</feature>
<dbReference type="HOGENOM" id="CLU_936046_0_0_7"/>
<evidence type="ECO:0000313" key="3">
    <source>
        <dbReference type="EMBL" id="CCO24143.1"/>
    </source>
</evidence>
<evidence type="ECO:0000313" key="4">
    <source>
        <dbReference type="Proteomes" id="UP000010808"/>
    </source>
</evidence>
<sequence length="297" mass="32280">MSADNGPPWPGFVDALSTVLMMMVFFTLLMVLVTGTLSYIVALKEVTPGAAMSTEQVETLVAASQDLAFLEKPSSMNRLQDALNQSAELGKDDLAVGAAAPAFNIKQYEKEKKILLGRVAEAESSARKVKNELKRIKKNYDPKAAEKLKEALAKIARLEAAGGIEKKVQTKDTFVPDAFVTKLVKGINNKSRVIVLYNQLTSTLEDKTRDDLLTWITQNEAAIRQRGVQLTATLNHAGVSSSMSNSVSFKRLYGLIKVINNEGRIPKNLIKFKALNNGVPGTNQVVISLGKGTKGSK</sequence>
<dbReference type="RefSeq" id="WP_015336744.1">
    <property type="nucleotide sequence ID" value="NC_020055.1"/>
</dbReference>
<evidence type="ECO:0000256" key="2">
    <source>
        <dbReference type="SAM" id="Phobius"/>
    </source>
</evidence>
<organism evidence="3 4">
    <name type="scientific">Maridesulfovibrio hydrothermalis AM13 = DSM 14728</name>
    <dbReference type="NCBI Taxonomy" id="1121451"/>
    <lineage>
        <taxon>Bacteria</taxon>
        <taxon>Pseudomonadati</taxon>
        <taxon>Thermodesulfobacteriota</taxon>
        <taxon>Desulfovibrionia</taxon>
        <taxon>Desulfovibrionales</taxon>
        <taxon>Desulfovibrionaceae</taxon>
        <taxon>Maridesulfovibrio</taxon>
    </lineage>
</organism>
<feature type="coiled-coil region" evidence="1">
    <location>
        <begin position="105"/>
        <end position="139"/>
    </location>
</feature>
<dbReference type="EMBL" id="FO203522">
    <property type="protein sequence ID" value="CCO24143.1"/>
    <property type="molecule type" value="Genomic_DNA"/>
</dbReference>
<dbReference type="Proteomes" id="UP000010808">
    <property type="component" value="Chromosome"/>
</dbReference>
<keyword evidence="4" id="KW-1185">Reference proteome</keyword>
<dbReference type="OrthoDB" id="5456747at2"/>
<accession>L0RBH4</accession>
<evidence type="ECO:0000256" key="1">
    <source>
        <dbReference type="SAM" id="Coils"/>
    </source>
</evidence>
<dbReference type="PATRIC" id="fig|1121451.3.peg.2104"/>
<dbReference type="AlphaFoldDB" id="L0RBH4"/>
<protein>
    <submittedName>
        <fullName evidence="3">Uncharacterized protein</fullName>
    </submittedName>
</protein>
<dbReference type="STRING" id="1121451.DESAM_21870"/>
<keyword evidence="2" id="KW-0812">Transmembrane</keyword>
<proteinExistence type="predicted"/>
<dbReference type="KEGG" id="dhy:DESAM_21870"/>
<keyword evidence="1" id="KW-0175">Coiled coil</keyword>
<name>L0RBH4_9BACT</name>
<keyword evidence="2" id="KW-0472">Membrane</keyword>
<reference evidence="3 4" key="1">
    <citation type="submission" date="2012-10" db="EMBL/GenBank/DDBJ databases">
        <authorList>
            <person name="Genoscope - CEA"/>
        </authorList>
    </citation>
    <scope>NUCLEOTIDE SEQUENCE [LARGE SCALE GENOMIC DNA]</scope>
    <source>
        <strain evidence="4">AM13 / DSM 14728</strain>
    </source>
</reference>
<gene>
    <name evidence="3" type="ORF">DESAM_21870</name>
</gene>